<feature type="binding site" evidence="1">
    <location>
        <position position="57"/>
    </location>
    <ligand>
        <name>substrate</name>
    </ligand>
</feature>
<dbReference type="InterPro" id="IPR013078">
    <property type="entry name" value="His_Pase_superF_clade-1"/>
</dbReference>
<dbReference type="CDD" id="cd07067">
    <property type="entry name" value="HP_PGM_like"/>
    <property type="match status" value="1"/>
</dbReference>
<gene>
    <name evidence="2" type="ORF">DFQ05_0612</name>
</gene>
<dbReference type="OrthoDB" id="9810154at2"/>
<dbReference type="AlphaFoldDB" id="A0A4R1KV99"/>
<dbReference type="Gene3D" id="3.40.50.1240">
    <property type="entry name" value="Phosphoglycerate mutase-like"/>
    <property type="match status" value="1"/>
</dbReference>
<name>A0A4R1KV99_9FLAO</name>
<sequence length="162" mass="18474">MKRLILVRHAKSSWKYNVSDKERPLKQRGVDDALLISKEFSGKGIIVDAVYTSPAKRAHTTCTIFKQNLNWPSSKIEIVDDLYDFGGESVIRYINNLSDSLNTVAIFGHNHAFTTIANQMGDKYIDNLPTAGLVLIKFNVDSWKYAKYGQTELIMFPRDFRP</sequence>
<evidence type="ECO:0000313" key="3">
    <source>
        <dbReference type="Proteomes" id="UP000295714"/>
    </source>
</evidence>
<proteinExistence type="predicted"/>
<reference evidence="2 3" key="1">
    <citation type="journal article" date="2015" name="Stand. Genomic Sci.">
        <title>Genomic Encyclopedia of Bacterial and Archaeal Type Strains, Phase III: the genomes of soil and plant-associated and newly described type strains.</title>
        <authorList>
            <person name="Whitman W.B."/>
            <person name="Woyke T."/>
            <person name="Klenk H.P."/>
            <person name="Zhou Y."/>
            <person name="Lilburn T.G."/>
            <person name="Beck B.J."/>
            <person name="De Vos P."/>
            <person name="Vandamme P."/>
            <person name="Eisen J.A."/>
            <person name="Garrity G."/>
            <person name="Hugenholtz P."/>
            <person name="Kyrpides N.C."/>
        </authorList>
    </citation>
    <scope>NUCLEOTIDE SEQUENCE [LARGE SCALE GENOMIC DNA]</scope>
    <source>
        <strain evidence="2 3">CECT 8445</strain>
    </source>
</reference>
<accession>A0A4R1KV99</accession>
<dbReference type="PANTHER" id="PTHR47623:SF1">
    <property type="entry name" value="OS09G0287300 PROTEIN"/>
    <property type="match status" value="1"/>
</dbReference>
<organism evidence="2 3">
    <name type="scientific">Winogradskyella wandonensis</name>
    <dbReference type="NCBI Taxonomy" id="1442586"/>
    <lineage>
        <taxon>Bacteria</taxon>
        <taxon>Pseudomonadati</taxon>
        <taxon>Bacteroidota</taxon>
        <taxon>Flavobacteriia</taxon>
        <taxon>Flavobacteriales</taxon>
        <taxon>Flavobacteriaceae</taxon>
        <taxon>Winogradskyella</taxon>
    </lineage>
</organism>
<comment type="caution">
    <text evidence="2">The sequence shown here is derived from an EMBL/GenBank/DDBJ whole genome shotgun (WGS) entry which is preliminary data.</text>
</comment>
<dbReference type="PANTHER" id="PTHR47623">
    <property type="entry name" value="OS09G0287300 PROTEIN"/>
    <property type="match status" value="1"/>
</dbReference>
<dbReference type="RefSeq" id="WP_132703444.1">
    <property type="nucleotide sequence ID" value="NZ_SMGI01000001.1"/>
</dbReference>
<protein>
    <submittedName>
        <fullName evidence="2">Phosphohistidine phosphatase</fullName>
    </submittedName>
</protein>
<dbReference type="Proteomes" id="UP000295714">
    <property type="component" value="Unassembled WGS sequence"/>
</dbReference>
<dbReference type="Pfam" id="PF00300">
    <property type="entry name" value="His_Phos_1"/>
    <property type="match status" value="1"/>
</dbReference>
<dbReference type="InterPro" id="IPR029033">
    <property type="entry name" value="His_PPase_superfam"/>
</dbReference>
<evidence type="ECO:0000256" key="1">
    <source>
        <dbReference type="PIRSR" id="PIRSR613078-2"/>
    </source>
</evidence>
<keyword evidence="3" id="KW-1185">Reference proteome</keyword>
<evidence type="ECO:0000313" key="2">
    <source>
        <dbReference type="EMBL" id="TCK69098.1"/>
    </source>
</evidence>
<dbReference type="EMBL" id="SMGI01000001">
    <property type="protein sequence ID" value="TCK69098.1"/>
    <property type="molecule type" value="Genomic_DNA"/>
</dbReference>
<dbReference type="SUPFAM" id="SSF53254">
    <property type="entry name" value="Phosphoglycerate mutase-like"/>
    <property type="match status" value="1"/>
</dbReference>